<comment type="function">
    <text evidence="7">Catalyzes the specific phosphorylation of the 3-hydroxyl group of shikimic acid using ATP as a cosubstrate.</text>
</comment>
<comment type="cofactor">
    <cofactor evidence="7">
        <name>Mg(2+)</name>
        <dbReference type="ChEBI" id="CHEBI:18420"/>
    </cofactor>
    <text evidence="7">Binds 1 Mg(2+) ion per subunit.</text>
</comment>
<dbReference type="InterPro" id="IPR000623">
    <property type="entry name" value="Shikimate_kinase/TSH1"/>
</dbReference>
<keyword evidence="1 7" id="KW-0028">Amino-acid biosynthesis</keyword>
<accession>A0A5C5ZLE3</accession>
<dbReference type="Proteomes" id="UP000320176">
    <property type="component" value="Unassembled WGS sequence"/>
</dbReference>
<dbReference type="GO" id="GO:0004765">
    <property type="term" value="F:shikimate kinase activity"/>
    <property type="evidence" value="ECO:0007669"/>
    <property type="project" value="UniProtKB-UniRule"/>
</dbReference>
<evidence type="ECO:0000256" key="5">
    <source>
        <dbReference type="ARBA" id="ARBA00022840"/>
    </source>
</evidence>
<comment type="catalytic activity">
    <reaction evidence="7">
        <text>shikimate + ATP = 3-phosphoshikimate + ADP + H(+)</text>
        <dbReference type="Rhea" id="RHEA:13121"/>
        <dbReference type="ChEBI" id="CHEBI:15378"/>
        <dbReference type="ChEBI" id="CHEBI:30616"/>
        <dbReference type="ChEBI" id="CHEBI:36208"/>
        <dbReference type="ChEBI" id="CHEBI:145989"/>
        <dbReference type="ChEBI" id="CHEBI:456216"/>
        <dbReference type="EC" id="2.7.1.71"/>
    </reaction>
</comment>
<dbReference type="InterPro" id="IPR031322">
    <property type="entry name" value="Shikimate/glucono_kinase"/>
</dbReference>
<dbReference type="InterPro" id="IPR027417">
    <property type="entry name" value="P-loop_NTPase"/>
</dbReference>
<dbReference type="PANTHER" id="PTHR21087:SF16">
    <property type="entry name" value="SHIKIMATE KINASE 1, CHLOROPLASTIC"/>
    <property type="match status" value="1"/>
</dbReference>
<dbReference type="EMBL" id="SJPN01000029">
    <property type="protein sequence ID" value="TWT87985.1"/>
    <property type="molecule type" value="Genomic_DNA"/>
</dbReference>
<evidence type="ECO:0000256" key="7">
    <source>
        <dbReference type="HAMAP-Rule" id="MF_00109"/>
    </source>
</evidence>
<protein>
    <recommendedName>
        <fullName evidence="7">Shikimate kinase</fullName>
        <shortName evidence="7">SK</shortName>
        <ecNumber evidence="7">2.7.1.71</ecNumber>
    </recommendedName>
</protein>
<dbReference type="Pfam" id="PF01202">
    <property type="entry name" value="SKI"/>
    <property type="match status" value="1"/>
</dbReference>
<dbReference type="GO" id="GO:0005829">
    <property type="term" value="C:cytosol"/>
    <property type="evidence" value="ECO:0007669"/>
    <property type="project" value="TreeGrafter"/>
</dbReference>
<dbReference type="CDD" id="cd00464">
    <property type="entry name" value="SK"/>
    <property type="match status" value="1"/>
</dbReference>
<dbReference type="EC" id="2.7.1.71" evidence="7"/>
<evidence type="ECO:0000256" key="2">
    <source>
        <dbReference type="ARBA" id="ARBA00022679"/>
    </source>
</evidence>
<keyword evidence="6 7" id="KW-0057">Aromatic amino acid biosynthesis</keyword>
<evidence type="ECO:0000256" key="6">
    <source>
        <dbReference type="ARBA" id="ARBA00023141"/>
    </source>
</evidence>
<organism evidence="8 9">
    <name type="scientific">Stieleria varia</name>
    <dbReference type="NCBI Taxonomy" id="2528005"/>
    <lineage>
        <taxon>Bacteria</taxon>
        <taxon>Pseudomonadati</taxon>
        <taxon>Planctomycetota</taxon>
        <taxon>Planctomycetia</taxon>
        <taxon>Pirellulales</taxon>
        <taxon>Pirellulaceae</taxon>
        <taxon>Stieleria</taxon>
    </lineage>
</organism>
<feature type="binding site" evidence="7">
    <location>
        <begin position="12"/>
        <end position="17"/>
    </location>
    <ligand>
        <name>ATP</name>
        <dbReference type="ChEBI" id="CHEBI:30616"/>
    </ligand>
</feature>
<keyword evidence="5 7" id="KW-0067">ATP-binding</keyword>
<keyword evidence="4 7" id="KW-0418">Kinase</keyword>
<gene>
    <name evidence="8" type="primary">aroL</name>
    <name evidence="7" type="synonym">aroK</name>
    <name evidence="8" type="ORF">Pla52n_69420</name>
</gene>
<dbReference type="GO" id="GO:0009073">
    <property type="term" value="P:aromatic amino acid family biosynthetic process"/>
    <property type="evidence" value="ECO:0007669"/>
    <property type="project" value="UniProtKB-KW"/>
</dbReference>
<name>A0A5C5ZLE3_9BACT</name>
<proteinExistence type="inferred from homology"/>
<keyword evidence="2 7" id="KW-0808">Transferase</keyword>
<dbReference type="GO" id="GO:0009423">
    <property type="term" value="P:chorismate biosynthetic process"/>
    <property type="evidence" value="ECO:0007669"/>
    <property type="project" value="UniProtKB-UniRule"/>
</dbReference>
<dbReference type="SUPFAM" id="SSF52540">
    <property type="entry name" value="P-loop containing nucleoside triphosphate hydrolases"/>
    <property type="match status" value="1"/>
</dbReference>
<comment type="caution">
    <text evidence="7">Lacks conserved residue(s) required for the propagation of feature annotation.</text>
</comment>
<dbReference type="GO" id="GO:0008652">
    <property type="term" value="P:amino acid biosynthetic process"/>
    <property type="evidence" value="ECO:0007669"/>
    <property type="project" value="UniProtKB-KW"/>
</dbReference>
<evidence type="ECO:0000313" key="8">
    <source>
        <dbReference type="EMBL" id="TWT87985.1"/>
    </source>
</evidence>
<evidence type="ECO:0000256" key="1">
    <source>
        <dbReference type="ARBA" id="ARBA00022605"/>
    </source>
</evidence>
<comment type="subcellular location">
    <subcellularLocation>
        <location evidence="7">Cytoplasm</location>
    </subcellularLocation>
</comment>
<reference evidence="8 9" key="1">
    <citation type="submission" date="2019-02" db="EMBL/GenBank/DDBJ databases">
        <title>Deep-cultivation of Planctomycetes and their phenomic and genomic characterization uncovers novel biology.</title>
        <authorList>
            <person name="Wiegand S."/>
            <person name="Jogler M."/>
            <person name="Boedeker C."/>
            <person name="Pinto D."/>
            <person name="Vollmers J."/>
            <person name="Rivas-Marin E."/>
            <person name="Kohn T."/>
            <person name="Peeters S.H."/>
            <person name="Heuer A."/>
            <person name="Rast P."/>
            <person name="Oberbeckmann S."/>
            <person name="Bunk B."/>
            <person name="Jeske O."/>
            <person name="Meyerdierks A."/>
            <person name="Storesund J.E."/>
            <person name="Kallscheuer N."/>
            <person name="Luecker S."/>
            <person name="Lage O.M."/>
            <person name="Pohl T."/>
            <person name="Merkel B.J."/>
            <person name="Hornburger P."/>
            <person name="Mueller R.-W."/>
            <person name="Bruemmer F."/>
            <person name="Labrenz M."/>
            <person name="Spormann A.M."/>
            <person name="Op Den Camp H."/>
            <person name="Overmann J."/>
            <person name="Amann R."/>
            <person name="Jetten M.S.M."/>
            <person name="Mascher T."/>
            <person name="Medema M.H."/>
            <person name="Devos D.P."/>
            <person name="Kaster A.-K."/>
            <person name="Ovreas L."/>
            <person name="Rohde M."/>
            <person name="Galperin M.Y."/>
            <person name="Jogler C."/>
        </authorList>
    </citation>
    <scope>NUCLEOTIDE SEQUENCE [LARGE SCALE GENOMIC DNA]</scope>
    <source>
        <strain evidence="8 9">Pla52n</strain>
    </source>
</reference>
<feature type="binding site" evidence="7">
    <location>
        <position position="133"/>
    </location>
    <ligand>
        <name>ATP</name>
        <dbReference type="ChEBI" id="CHEBI:30616"/>
    </ligand>
</feature>
<keyword evidence="7" id="KW-0460">Magnesium</keyword>
<comment type="pathway">
    <text evidence="7">Metabolic intermediate biosynthesis; chorismate biosynthesis; chorismate from D-erythrose 4-phosphate and phosphoenolpyruvate: step 5/7.</text>
</comment>
<dbReference type="PANTHER" id="PTHR21087">
    <property type="entry name" value="SHIKIMATE KINASE"/>
    <property type="match status" value="1"/>
</dbReference>
<evidence type="ECO:0000313" key="9">
    <source>
        <dbReference type="Proteomes" id="UP000320176"/>
    </source>
</evidence>
<feature type="binding site" evidence="7">
    <location>
        <position position="91"/>
    </location>
    <ligand>
        <name>substrate</name>
    </ligand>
</feature>
<keyword evidence="9" id="KW-1185">Reference proteome</keyword>
<comment type="caution">
    <text evidence="8">The sequence shown here is derived from an EMBL/GenBank/DDBJ whole genome shotgun (WGS) entry which is preliminary data.</text>
</comment>
<feature type="binding site" evidence="7">
    <location>
        <position position="58"/>
    </location>
    <ligand>
        <name>substrate</name>
    </ligand>
</feature>
<dbReference type="GO" id="GO:0005524">
    <property type="term" value="F:ATP binding"/>
    <property type="evidence" value="ECO:0007669"/>
    <property type="project" value="UniProtKB-UniRule"/>
</dbReference>
<dbReference type="RefSeq" id="WP_197455163.1">
    <property type="nucleotide sequence ID" value="NZ_CP151726.1"/>
</dbReference>
<dbReference type="UniPathway" id="UPA00053">
    <property type="reaction ID" value="UER00088"/>
</dbReference>
<dbReference type="AlphaFoldDB" id="A0A5C5ZLE3"/>
<evidence type="ECO:0000256" key="3">
    <source>
        <dbReference type="ARBA" id="ARBA00022741"/>
    </source>
</evidence>
<dbReference type="GO" id="GO:0000287">
    <property type="term" value="F:magnesium ion binding"/>
    <property type="evidence" value="ECO:0007669"/>
    <property type="project" value="UniProtKB-UniRule"/>
</dbReference>
<comment type="similarity">
    <text evidence="7">Belongs to the shikimate kinase family.</text>
</comment>
<sequence>MSDKVYLTGYRGTGKSAVGRRLAQCLGGDWIDLDDFIVERAGETIREIFAAGGESAFRDWETRCLELVSKQSQEKKTESSVRATQVISLGGGAILREHNRTLIASSGPCIWLDATAATLAKRIGADAGTAAARPALTDLSPEDEIAELLRVRRPLYQQAADVRIDTEGKTIEQVLQEAVTWLRSR</sequence>
<comment type="subunit">
    <text evidence="7">Monomer.</text>
</comment>
<keyword evidence="7" id="KW-0479">Metal-binding</keyword>
<keyword evidence="7" id="KW-0963">Cytoplasm</keyword>
<feature type="binding site" evidence="7">
    <location>
        <position position="34"/>
    </location>
    <ligand>
        <name>substrate</name>
    </ligand>
</feature>
<feature type="binding site" evidence="7">
    <location>
        <position position="152"/>
    </location>
    <ligand>
        <name>substrate</name>
    </ligand>
</feature>
<keyword evidence="3 7" id="KW-0547">Nucleotide-binding</keyword>
<dbReference type="HAMAP" id="MF_00109">
    <property type="entry name" value="Shikimate_kinase"/>
    <property type="match status" value="1"/>
</dbReference>
<feature type="binding site" evidence="7">
    <location>
        <position position="16"/>
    </location>
    <ligand>
        <name>Mg(2+)</name>
        <dbReference type="ChEBI" id="CHEBI:18420"/>
    </ligand>
</feature>
<dbReference type="Gene3D" id="3.40.50.300">
    <property type="entry name" value="P-loop containing nucleotide triphosphate hydrolases"/>
    <property type="match status" value="1"/>
</dbReference>
<evidence type="ECO:0000256" key="4">
    <source>
        <dbReference type="ARBA" id="ARBA00022777"/>
    </source>
</evidence>
<dbReference type="PRINTS" id="PR01100">
    <property type="entry name" value="SHIKIMTKNASE"/>
</dbReference>